<organism evidence="1 2">
    <name type="scientific">Nephila pilipes</name>
    <name type="common">Giant wood spider</name>
    <name type="synonym">Nephila maculata</name>
    <dbReference type="NCBI Taxonomy" id="299642"/>
    <lineage>
        <taxon>Eukaryota</taxon>
        <taxon>Metazoa</taxon>
        <taxon>Ecdysozoa</taxon>
        <taxon>Arthropoda</taxon>
        <taxon>Chelicerata</taxon>
        <taxon>Arachnida</taxon>
        <taxon>Araneae</taxon>
        <taxon>Araneomorphae</taxon>
        <taxon>Entelegynae</taxon>
        <taxon>Araneoidea</taxon>
        <taxon>Nephilidae</taxon>
        <taxon>Nephila</taxon>
    </lineage>
</organism>
<dbReference type="Proteomes" id="UP000887013">
    <property type="component" value="Unassembled WGS sequence"/>
</dbReference>
<sequence>MVLTSVLSGVSHTIVNSISNVWESGTFLIRKICISSTAVAIEVSGNNTTCVASIFPPNNSPVFKLMKVDIGSCGNGIRFRFRSDARTVKTADISRFEGR</sequence>
<accession>A0A8X6T7J5</accession>
<name>A0A8X6T7J5_NEPPI</name>
<keyword evidence="2" id="KW-1185">Reference proteome</keyword>
<proteinExistence type="predicted"/>
<comment type="caution">
    <text evidence="1">The sequence shown here is derived from an EMBL/GenBank/DDBJ whole genome shotgun (WGS) entry which is preliminary data.</text>
</comment>
<evidence type="ECO:0000313" key="2">
    <source>
        <dbReference type="Proteomes" id="UP000887013"/>
    </source>
</evidence>
<gene>
    <name evidence="1" type="ORF">NPIL_499231</name>
</gene>
<dbReference type="AlphaFoldDB" id="A0A8X6T7J5"/>
<dbReference type="EMBL" id="BMAW01003130">
    <property type="protein sequence ID" value="GFS81952.1"/>
    <property type="molecule type" value="Genomic_DNA"/>
</dbReference>
<protein>
    <submittedName>
        <fullName evidence="1">Uncharacterized protein</fullName>
    </submittedName>
</protein>
<evidence type="ECO:0000313" key="1">
    <source>
        <dbReference type="EMBL" id="GFS81952.1"/>
    </source>
</evidence>
<reference evidence="1" key="1">
    <citation type="submission" date="2020-08" db="EMBL/GenBank/DDBJ databases">
        <title>Multicomponent nature underlies the extraordinary mechanical properties of spider dragline silk.</title>
        <authorList>
            <person name="Kono N."/>
            <person name="Nakamura H."/>
            <person name="Mori M."/>
            <person name="Yoshida Y."/>
            <person name="Ohtoshi R."/>
            <person name="Malay A.D."/>
            <person name="Moran D.A.P."/>
            <person name="Tomita M."/>
            <person name="Numata K."/>
            <person name="Arakawa K."/>
        </authorList>
    </citation>
    <scope>NUCLEOTIDE SEQUENCE</scope>
</reference>